<dbReference type="HOGENOM" id="CLU_570132_0_0_1"/>
<accession>F9XRT5</accession>
<keyword evidence="3" id="KW-1185">Reference proteome</keyword>
<evidence type="ECO:0000256" key="1">
    <source>
        <dbReference type="SAM" id="MobiDB-lite"/>
    </source>
</evidence>
<protein>
    <submittedName>
        <fullName evidence="2">Uncharacterized protein</fullName>
    </submittedName>
</protein>
<evidence type="ECO:0000313" key="2">
    <source>
        <dbReference type="EMBL" id="EGP81971.1"/>
    </source>
</evidence>
<dbReference type="RefSeq" id="XP_003846995.1">
    <property type="nucleotide sequence ID" value="XM_003846947.1"/>
</dbReference>
<proteinExistence type="predicted"/>
<dbReference type="KEGG" id="ztr:MYCGRDRAFT_97929"/>
<dbReference type="GeneID" id="13399240"/>
<reference evidence="2 3" key="1">
    <citation type="journal article" date="2011" name="PLoS Genet.">
        <title>Finished genome of the fungal wheat pathogen Mycosphaerella graminicola reveals dispensome structure, chromosome plasticity, and stealth pathogenesis.</title>
        <authorList>
            <person name="Goodwin S.B."/>
            <person name="Ben M'barek S."/>
            <person name="Dhillon B."/>
            <person name="Wittenberg A.H.J."/>
            <person name="Crane C.F."/>
            <person name="Hane J.K."/>
            <person name="Foster A.J."/>
            <person name="Van der Lee T.A.J."/>
            <person name="Grimwood J."/>
            <person name="Aerts A."/>
            <person name="Antoniw J."/>
            <person name="Bailey A."/>
            <person name="Bluhm B."/>
            <person name="Bowler J."/>
            <person name="Bristow J."/>
            <person name="van der Burgt A."/>
            <person name="Canto-Canche B."/>
            <person name="Churchill A.C.L."/>
            <person name="Conde-Ferraez L."/>
            <person name="Cools H.J."/>
            <person name="Coutinho P.M."/>
            <person name="Csukai M."/>
            <person name="Dehal P."/>
            <person name="De Wit P."/>
            <person name="Donzelli B."/>
            <person name="van de Geest H.C."/>
            <person name="van Ham R.C.H.J."/>
            <person name="Hammond-Kosack K.E."/>
            <person name="Henrissat B."/>
            <person name="Kilian A."/>
            <person name="Kobayashi A.K."/>
            <person name="Koopmann E."/>
            <person name="Kourmpetis Y."/>
            <person name="Kuzniar A."/>
            <person name="Lindquist E."/>
            <person name="Lombard V."/>
            <person name="Maliepaard C."/>
            <person name="Martins N."/>
            <person name="Mehrabi R."/>
            <person name="Nap J.P.H."/>
            <person name="Ponomarenko A."/>
            <person name="Rudd J.J."/>
            <person name="Salamov A."/>
            <person name="Schmutz J."/>
            <person name="Schouten H.J."/>
            <person name="Shapiro H."/>
            <person name="Stergiopoulos I."/>
            <person name="Torriani S.F.F."/>
            <person name="Tu H."/>
            <person name="de Vries R.P."/>
            <person name="Waalwijk C."/>
            <person name="Ware S.B."/>
            <person name="Wiebenga A."/>
            <person name="Zwiers L.-H."/>
            <person name="Oliver R.P."/>
            <person name="Grigoriev I.V."/>
            <person name="Kema G.H.J."/>
        </authorList>
    </citation>
    <scope>NUCLEOTIDE SEQUENCE [LARGE SCALE GENOMIC DNA]</scope>
    <source>
        <strain evidence="3">CBS 115943 / IPO323</strain>
    </source>
</reference>
<evidence type="ECO:0000313" key="3">
    <source>
        <dbReference type="Proteomes" id="UP000008062"/>
    </source>
</evidence>
<dbReference type="AlphaFoldDB" id="F9XRT5"/>
<dbReference type="VEuPathDB" id="FungiDB:ZTRI_19.16"/>
<feature type="compositionally biased region" description="Low complexity" evidence="1">
    <location>
        <begin position="260"/>
        <end position="279"/>
    </location>
</feature>
<dbReference type="InParanoid" id="F9XRT5"/>
<sequence>MEACSWPPATKEKDDSWIRRAFAQVASSYTSRACKALLVQPAEHANGVTQLASLVDDIIDHLRFELAVLDLYLPTLLSLHLESNAQMRTITEEIYGIAVAATQGQSYFPSLVDVKERSLIRLLSSSAKASIALARQEYGLLTLLALTSYALLSALQERKENILVLQSSLDGLKERMSEFSNGSCTSPLCVTTMAREVYDRLPTVAELDRTTNEKRPSAKTIRSSALEWMKRHALEQRDQAGNNNNPADDALRALPFGVPTTGSRNTSTTSTPQSDSSQPAAPPNTHTSAAAAVRAVRLYNLTWLHRTVGAASWHWQGSSSCPIFLRKGPYSCSDSRLEAALLFAGLDLPDLHDYSGFLGKDDTWEDYRYGMPPRGDAAYLLVCWPTNYTAPNVEWGMWWRSAYGGDRVHKERLCIEATAMPISYACEARFYTDRDGQVQQRHDKMIWSTKEENNLGIWSNFPLAHVSADSLAQSGGGFK</sequence>
<dbReference type="Proteomes" id="UP000008062">
    <property type="component" value="Chromosome 19"/>
</dbReference>
<gene>
    <name evidence="2" type="ORF">MYCGRDRAFT_97929</name>
</gene>
<name>F9XRT5_ZYMTI</name>
<dbReference type="OrthoDB" id="414243at2759"/>
<organism evidence="2 3">
    <name type="scientific">Zymoseptoria tritici (strain CBS 115943 / IPO323)</name>
    <name type="common">Speckled leaf blotch fungus</name>
    <name type="synonym">Septoria tritici</name>
    <dbReference type="NCBI Taxonomy" id="336722"/>
    <lineage>
        <taxon>Eukaryota</taxon>
        <taxon>Fungi</taxon>
        <taxon>Dikarya</taxon>
        <taxon>Ascomycota</taxon>
        <taxon>Pezizomycotina</taxon>
        <taxon>Dothideomycetes</taxon>
        <taxon>Dothideomycetidae</taxon>
        <taxon>Mycosphaerellales</taxon>
        <taxon>Mycosphaerellaceae</taxon>
        <taxon>Zymoseptoria</taxon>
    </lineage>
</organism>
<feature type="region of interest" description="Disordered" evidence="1">
    <location>
        <begin position="237"/>
        <end position="287"/>
    </location>
</feature>
<dbReference type="EMBL" id="CM001214">
    <property type="protein sequence ID" value="EGP81971.1"/>
    <property type="molecule type" value="Genomic_DNA"/>
</dbReference>